<dbReference type="SUPFAM" id="SSF56112">
    <property type="entry name" value="Protein kinase-like (PK-like)"/>
    <property type="match status" value="1"/>
</dbReference>
<dbReference type="InterPro" id="IPR008271">
    <property type="entry name" value="Ser/Thr_kinase_AS"/>
</dbReference>
<dbReference type="PROSITE" id="PS00108">
    <property type="entry name" value="PROTEIN_KINASE_ST"/>
    <property type="match status" value="1"/>
</dbReference>
<sequence length="538" mass="59383">MCTDCVNFGPKFEAVAGKLNGKLPVKFASLALPTEAKPEDEKWFDFAFSNLKKVIVFKLGKHFKDLHLPPLEDAIQGSIEDLFRPIDAKCTEDLDCLSQICGKGRCREGRAQSVPFSASFPVVASILLGFAVLLGIVFFRERLMKSSSPGERGGGAIQGSRVRGQTFARPAPREPAASPPPVISGGARQAQAAQQRSGMINGYKVVKKLGQGGFGAAYMVNDKHGEQCVLKTVKAQSIKAANEALVEVKQLSVLEHPNIVRYKDFFLHMEGVCIVMEFCEGGDLCDILQSSESISEDTLLKWTGEMCQAMSYIHDRDIIHRDLKPDNIFISRGSIRIADFGLSRVMPKLKGEDWWSILAPPKYAMSICGTDLYMAPEVLNEEPYGKAADVWSLGVVILELSMGSLLDDTPTGKTRAAYLEELISNKVRTDLICLNPLRSLIRNMLTKSAAERPSMARVLKNPLISAFRRKTRKSPLKYSATDIGYFGARQPRSRRPLKRGEALEASLTQKAVAQLQKKSSAGRKRKKSSGSRRPSKRR</sequence>
<reference evidence="12" key="1">
    <citation type="submission" date="2021-01" db="EMBL/GenBank/DDBJ databases">
        <authorList>
            <person name="Corre E."/>
            <person name="Pelletier E."/>
            <person name="Niang G."/>
            <person name="Scheremetjew M."/>
            <person name="Finn R."/>
            <person name="Kale V."/>
            <person name="Holt S."/>
            <person name="Cochrane G."/>
            <person name="Meng A."/>
            <person name="Brown T."/>
            <person name="Cohen L."/>
        </authorList>
    </citation>
    <scope>NUCLEOTIDE SEQUENCE</scope>
    <source>
        <strain evidence="12">CCCM811</strain>
    </source>
</reference>
<keyword evidence="9" id="KW-1133">Transmembrane helix</keyword>
<dbReference type="InterPro" id="IPR000719">
    <property type="entry name" value="Prot_kinase_dom"/>
</dbReference>
<dbReference type="Gene3D" id="1.10.510.10">
    <property type="entry name" value="Transferase(Phosphotransferase) domain 1"/>
    <property type="match status" value="1"/>
</dbReference>
<feature type="transmembrane region" description="Helical" evidence="9">
    <location>
        <begin position="118"/>
        <end position="139"/>
    </location>
</feature>
<evidence type="ECO:0000256" key="6">
    <source>
        <dbReference type="ARBA" id="ARBA00022840"/>
    </source>
</evidence>
<feature type="region of interest" description="Disordered" evidence="8">
    <location>
        <begin position="146"/>
        <end position="188"/>
    </location>
</feature>
<evidence type="ECO:0000256" key="2">
    <source>
        <dbReference type="ARBA" id="ARBA00012513"/>
    </source>
</evidence>
<dbReference type="EMBL" id="HBIV01032490">
    <property type="protein sequence ID" value="CAE0671520.1"/>
    <property type="molecule type" value="Transcribed_RNA"/>
</dbReference>
<dbReference type="EC" id="2.7.11.1" evidence="2"/>
<evidence type="ECO:0000259" key="10">
    <source>
        <dbReference type="PROSITE" id="PS50011"/>
    </source>
</evidence>
<dbReference type="SMART" id="SM00220">
    <property type="entry name" value="S_TKc"/>
    <property type="match status" value="1"/>
</dbReference>
<feature type="domain" description="Protein kinase" evidence="10">
    <location>
        <begin position="203"/>
        <end position="464"/>
    </location>
</feature>
<dbReference type="Pfam" id="PF00069">
    <property type="entry name" value="Pkinase"/>
    <property type="match status" value="1"/>
</dbReference>
<keyword evidence="6 7" id="KW-0067">ATP-binding</keyword>
<evidence type="ECO:0000313" key="11">
    <source>
        <dbReference type="EMBL" id="CAE0671520.1"/>
    </source>
</evidence>
<evidence type="ECO:0000256" key="8">
    <source>
        <dbReference type="SAM" id="MobiDB-lite"/>
    </source>
</evidence>
<dbReference type="PROSITE" id="PS50011">
    <property type="entry name" value="PROTEIN_KINASE_DOM"/>
    <property type="match status" value="1"/>
</dbReference>
<organism evidence="12">
    <name type="scientific">Lotharella globosa</name>
    <dbReference type="NCBI Taxonomy" id="91324"/>
    <lineage>
        <taxon>Eukaryota</taxon>
        <taxon>Sar</taxon>
        <taxon>Rhizaria</taxon>
        <taxon>Cercozoa</taxon>
        <taxon>Chlorarachniophyceae</taxon>
        <taxon>Lotharella</taxon>
    </lineage>
</organism>
<keyword evidence="5" id="KW-0418">Kinase</keyword>
<keyword evidence="9" id="KW-0812">Transmembrane</keyword>
<evidence type="ECO:0000313" key="12">
    <source>
        <dbReference type="EMBL" id="CAE0671521.1"/>
    </source>
</evidence>
<dbReference type="InterPro" id="IPR011009">
    <property type="entry name" value="Kinase-like_dom_sf"/>
</dbReference>
<dbReference type="InterPro" id="IPR050660">
    <property type="entry name" value="NEK_Ser/Thr_kinase"/>
</dbReference>
<evidence type="ECO:0000256" key="5">
    <source>
        <dbReference type="ARBA" id="ARBA00022777"/>
    </source>
</evidence>
<dbReference type="InterPro" id="IPR017441">
    <property type="entry name" value="Protein_kinase_ATP_BS"/>
</dbReference>
<keyword evidence="3" id="KW-0808">Transferase</keyword>
<dbReference type="PROSITE" id="PS00107">
    <property type="entry name" value="PROTEIN_KINASE_ATP"/>
    <property type="match status" value="1"/>
</dbReference>
<evidence type="ECO:0000256" key="3">
    <source>
        <dbReference type="ARBA" id="ARBA00022679"/>
    </source>
</evidence>
<proteinExistence type="inferred from homology"/>
<accession>A0A6V3Q445</accession>
<evidence type="ECO:0000256" key="9">
    <source>
        <dbReference type="SAM" id="Phobius"/>
    </source>
</evidence>
<evidence type="ECO:0000256" key="1">
    <source>
        <dbReference type="ARBA" id="ARBA00010886"/>
    </source>
</evidence>
<dbReference type="EMBL" id="HBIV01032491">
    <property type="protein sequence ID" value="CAE0671521.1"/>
    <property type="molecule type" value="Transcribed_RNA"/>
</dbReference>
<name>A0A6V3Q445_9EUKA</name>
<feature type="binding site" evidence="7">
    <location>
        <position position="231"/>
    </location>
    <ligand>
        <name>ATP</name>
        <dbReference type="ChEBI" id="CHEBI:30616"/>
    </ligand>
</feature>
<evidence type="ECO:0000256" key="4">
    <source>
        <dbReference type="ARBA" id="ARBA00022741"/>
    </source>
</evidence>
<comment type="similarity">
    <text evidence="1">Belongs to the protein kinase superfamily. NEK Ser/Thr protein kinase family. NIMA subfamily.</text>
</comment>
<dbReference type="GO" id="GO:0005524">
    <property type="term" value="F:ATP binding"/>
    <property type="evidence" value="ECO:0007669"/>
    <property type="project" value="UniProtKB-UniRule"/>
</dbReference>
<feature type="region of interest" description="Disordered" evidence="8">
    <location>
        <begin position="508"/>
        <end position="538"/>
    </location>
</feature>
<gene>
    <name evidence="11" type="ORF">LGLO00237_LOCUS23167</name>
    <name evidence="12" type="ORF">LGLO00237_LOCUS23168</name>
</gene>
<dbReference type="AlphaFoldDB" id="A0A6V3Q445"/>
<dbReference type="GO" id="GO:0004674">
    <property type="term" value="F:protein serine/threonine kinase activity"/>
    <property type="evidence" value="ECO:0007669"/>
    <property type="project" value="UniProtKB-EC"/>
</dbReference>
<dbReference type="PANTHER" id="PTHR43671:SF13">
    <property type="entry name" value="SERINE_THREONINE-PROTEIN KINASE NEK2"/>
    <property type="match status" value="1"/>
</dbReference>
<dbReference type="PANTHER" id="PTHR43671">
    <property type="entry name" value="SERINE/THREONINE-PROTEIN KINASE NEK"/>
    <property type="match status" value="1"/>
</dbReference>
<feature type="compositionally biased region" description="Basic residues" evidence="8">
    <location>
        <begin position="520"/>
        <end position="538"/>
    </location>
</feature>
<protein>
    <recommendedName>
        <fullName evidence="2">non-specific serine/threonine protein kinase</fullName>
        <ecNumber evidence="2">2.7.11.1</ecNumber>
    </recommendedName>
</protein>
<evidence type="ECO:0000256" key="7">
    <source>
        <dbReference type="PROSITE-ProRule" id="PRU10141"/>
    </source>
</evidence>
<keyword evidence="4 7" id="KW-0547">Nucleotide-binding</keyword>
<keyword evidence="9" id="KW-0472">Membrane</keyword>